<dbReference type="EMBL" id="WOBO01000014">
    <property type="protein sequence ID" value="MUK46111.1"/>
    <property type="molecule type" value="Genomic_DNA"/>
</dbReference>
<dbReference type="Proteomes" id="UP000435323">
    <property type="component" value="Unassembled WGS sequence"/>
</dbReference>
<dbReference type="SUPFAM" id="SSF56059">
    <property type="entry name" value="Glutathione synthetase ATP-binding domain-like"/>
    <property type="match status" value="1"/>
</dbReference>
<organism evidence="1 2">
    <name type="scientific">Aliivibrio fischeri</name>
    <name type="common">Vibrio fischeri</name>
    <dbReference type="NCBI Taxonomy" id="668"/>
    <lineage>
        <taxon>Bacteria</taxon>
        <taxon>Pseudomonadati</taxon>
        <taxon>Pseudomonadota</taxon>
        <taxon>Gammaproteobacteria</taxon>
        <taxon>Vibrionales</taxon>
        <taxon>Vibrionaceae</taxon>
        <taxon>Aliivibrio</taxon>
    </lineage>
</organism>
<dbReference type="RefSeq" id="WP_155656878.1">
    <property type="nucleotide sequence ID" value="NZ_WOBO01000014.1"/>
</dbReference>
<dbReference type="GO" id="GO:0016740">
    <property type="term" value="F:transferase activity"/>
    <property type="evidence" value="ECO:0007669"/>
    <property type="project" value="UniProtKB-KW"/>
</dbReference>
<accession>A0A6N3Z2H2</accession>
<proteinExistence type="predicted"/>
<dbReference type="InterPro" id="IPR029465">
    <property type="entry name" value="ATPgrasp_TupA"/>
</dbReference>
<gene>
    <name evidence="1" type="ORF">GNP77_12040</name>
</gene>
<evidence type="ECO:0000313" key="1">
    <source>
        <dbReference type="EMBL" id="MUK46111.1"/>
    </source>
</evidence>
<dbReference type="AlphaFoldDB" id="A0A6N3Z2H2"/>
<reference evidence="1 2" key="1">
    <citation type="submission" date="2019-11" db="EMBL/GenBank/DDBJ databases">
        <title>Using colonization assays and comparative genomics to discover symbiosis behaviors and factors in Vibrio fischeri.</title>
        <authorList>
            <person name="Bongrand C."/>
            <person name="Moriano-Gutierrez S."/>
            <person name="Arevalo P."/>
            <person name="Mcfall-Ngai M."/>
            <person name="Visick K."/>
            <person name="Polz M.F."/>
            <person name="Ruby E.G."/>
        </authorList>
    </citation>
    <scope>NUCLEOTIDE SEQUENCE [LARGE SCALE GENOMIC DNA]</scope>
    <source>
        <strain evidence="2">emors.3.2</strain>
    </source>
</reference>
<keyword evidence="1" id="KW-0808">Transferase</keyword>
<name>A0A6N3Z2H2_ALIFS</name>
<evidence type="ECO:0000313" key="2">
    <source>
        <dbReference type="Proteomes" id="UP000435323"/>
    </source>
</evidence>
<protein>
    <submittedName>
        <fullName evidence="1">Glycosyltransferase</fullName>
    </submittedName>
</protein>
<dbReference type="Pfam" id="PF14305">
    <property type="entry name" value="ATPgrasp_TupA"/>
    <property type="match status" value="1"/>
</dbReference>
<sequence length="285" mass="32951">MNSSKVGLIRKVFFIVKFILKNRYLPNLINPISFNEKILYRILNSNNDLYSICSDKIEVKNYLIKNGLKDIIIPNLFISDKVTITDIKSALDKHTEMMLKANHNSGPVFFITKKTSESDLVNAVENVNNQLKVDYGNRYGESWYSNIKPKVFIEKLIKTNDGVELRDYKFHCFKRVDGSFEIVLHIDFDRTTNHTRTYFDESLNALPISSYAPSVISKIEQPKNYKKMLEIAKRLAAPFDYVRVDLYNVDGDIYFGELTFAQGAGLSRFETKEQDLLLGSKWNIN</sequence>
<comment type="caution">
    <text evidence="1">The sequence shown here is derived from an EMBL/GenBank/DDBJ whole genome shotgun (WGS) entry which is preliminary data.</text>
</comment>